<sequence length="318" mass="36521">MTRLCQAVTRVCQWVINRVALFDKQVGINTIKLRVNCSNHLSQPLLDDSSGKSGANFYQSYDKLFIIKTLTSEEVERMHSFLKHYHPYIVERHGKTLLPQYLGMYRLTVDGMEHYVVSMRNVFSNHLTTHKKFDLKGSTVDREASDKEKEKELPTFKDNDFVKEKMKIYIGDEAKTKLINTLSADVEFFNSPASHGLSLLLGVHNCARAEQENKEQVDKGDEDDQDDDERHRTWGWSGASGMATPPESPQGVVTRDASLQDEDSIIPELEHLCAPEKEIYFLAIIDVLTHYVMLKVYLLVDPEQYGKRFIEFLSRAIE</sequence>
<feature type="domain" description="PIPK" evidence="3">
    <location>
        <begin position="1"/>
        <end position="317"/>
    </location>
</feature>
<evidence type="ECO:0000256" key="1">
    <source>
        <dbReference type="PROSITE-ProRule" id="PRU00781"/>
    </source>
</evidence>
<proteinExistence type="predicted"/>
<feature type="region of interest" description="Disordered" evidence="2">
    <location>
        <begin position="211"/>
        <end position="253"/>
    </location>
</feature>
<keyword evidence="1" id="KW-0418">Kinase</keyword>
<dbReference type="GO" id="GO:0005886">
    <property type="term" value="C:plasma membrane"/>
    <property type="evidence" value="ECO:0007669"/>
    <property type="project" value="TreeGrafter"/>
</dbReference>
<dbReference type="InterPro" id="IPR027484">
    <property type="entry name" value="PInositol-4-P-5-kinase_N"/>
</dbReference>
<evidence type="ECO:0000259" key="3">
    <source>
        <dbReference type="PROSITE" id="PS51455"/>
    </source>
</evidence>
<evidence type="ECO:0000256" key="2">
    <source>
        <dbReference type="SAM" id="MobiDB-lite"/>
    </source>
</evidence>
<name>A0A6H5HXJ4_9HYME</name>
<keyword evidence="1" id="KW-0067">ATP-binding</keyword>
<gene>
    <name evidence="4" type="ORF">TBRA_LOCUS800</name>
</gene>
<dbReference type="InterPro" id="IPR002498">
    <property type="entry name" value="PInositol-4-P-4/5-kinase_core"/>
</dbReference>
<dbReference type="GO" id="GO:0005524">
    <property type="term" value="F:ATP binding"/>
    <property type="evidence" value="ECO:0007669"/>
    <property type="project" value="UniProtKB-UniRule"/>
</dbReference>
<evidence type="ECO:0000313" key="5">
    <source>
        <dbReference type="Proteomes" id="UP000479190"/>
    </source>
</evidence>
<dbReference type="InterPro" id="IPR023610">
    <property type="entry name" value="PInositol-4/5-P-5/4-kinase"/>
</dbReference>
<dbReference type="PROSITE" id="PS51455">
    <property type="entry name" value="PIPK"/>
    <property type="match status" value="1"/>
</dbReference>
<dbReference type="PANTHER" id="PTHR23086:SF8">
    <property type="entry name" value="PHOSPHATIDYLINOSITOL 5-PHOSPHATE 4-KINASE, ISOFORM A"/>
    <property type="match status" value="1"/>
</dbReference>
<accession>A0A6H5HXJ4</accession>
<dbReference type="Gene3D" id="3.30.810.10">
    <property type="entry name" value="2-Layer Sandwich"/>
    <property type="match status" value="1"/>
</dbReference>
<dbReference type="AlphaFoldDB" id="A0A6H5HXJ4"/>
<dbReference type="GO" id="GO:0046854">
    <property type="term" value="P:phosphatidylinositol phosphate biosynthetic process"/>
    <property type="evidence" value="ECO:0007669"/>
    <property type="project" value="TreeGrafter"/>
</dbReference>
<keyword evidence="1" id="KW-0547">Nucleotide-binding</keyword>
<dbReference type="Pfam" id="PF01504">
    <property type="entry name" value="PIP5K"/>
    <property type="match status" value="1"/>
</dbReference>
<dbReference type="GO" id="GO:0016309">
    <property type="term" value="F:1-phosphatidylinositol-5-phosphate 4-kinase activity"/>
    <property type="evidence" value="ECO:0007669"/>
    <property type="project" value="TreeGrafter"/>
</dbReference>
<dbReference type="InterPro" id="IPR027483">
    <property type="entry name" value="PInositol-4-P-4/5-kinase_C_sf"/>
</dbReference>
<dbReference type="SMART" id="SM00330">
    <property type="entry name" value="PIPKc"/>
    <property type="match status" value="1"/>
</dbReference>
<evidence type="ECO:0000313" key="4">
    <source>
        <dbReference type="EMBL" id="CAB0028655.1"/>
    </source>
</evidence>
<dbReference type="PANTHER" id="PTHR23086">
    <property type="entry name" value="PHOSPHATIDYLINOSITOL-4-PHOSPHATE 5-KINASE"/>
    <property type="match status" value="1"/>
</dbReference>
<dbReference type="Gene3D" id="3.30.800.10">
    <property type="entry name" value="Phosphatidylinositol Phosphate Kinase II Beta"/>
    <property type="match status" value="1"/>
</dbReference>
<keyword evidence="5" id="KW-1185">Reference proteome</keyword>
<dbReference type="EMBL" id="CADCXV010000169">
    <property type="protein sequence ID" value="CAB0028655.1"/>
    <property type="molecule type" value="Genomic_DNA"/>
</dbReference>
<reference evidence="4 5" key="1">
    <citation type="submission" date="2020-02" db="EMBL/GenBank/DDBJ databases">
        <authorList>
            <person name="Ferguson B K."/>
        </authorList>
    </citation>
    <scope>NUCLEOTIDE SEQUENCE [LARGE SCALE GENOMIC DNA]</scope>
</reference>
<dbReference type="SUPFAM" id="SSF56104">
    <property type="entry name" value="SAICAR synthase-like"/>
    <property type="match status" value="1"/>
</dbReference>
<organism evidence="4 5">
    <name type="scientific">Trichogramma brassicae</name>
    <dbReference type="NCBI Taxonomy" id="86971"/>
    <lineage>
        <taxon>Eukaryota</taxon>
        <taxon>Metazoa</taxon>
        <taxon>Ecdysozoa</taxon>
        <taxon>Arthropoda</taxon>
        <taxon>Hexapoda</taxon>
        <taxon>Insecta</taxon>
        <taxon>Pterygota</taxon>
        <taxon>Neoptera</taxon>
        <taxon>Endopterygota</taxon>
        <taxon>Hymenoptera</taxon>
        <taxon>Apocrita</taxon>
        <taxon>Proctotrupomorpha</taxon>
        <taxon>Chalcidoidea</taxon>
        <taxon>Trichogrammatidae</taxon>
        <taxon>Trichogramma</taxon>
    </lineage>
</organism>
<keyword evidence="1" id="KW-0808">Transferase</keyword>
<dbReference type="GO" id="GO:0016308">
    <property type="term" value="F:1-phosphatidylinositol-4-phosphate 5-kinase activity"/>
    <property type="evidence" value="ECO:0007669"/>
    <property type="project" value="TreeGrafter"/>
</dbReference>
<dbReference type="Proteomes" id="UP000479190">
    <property type="component" value="Unassembled WGS sequence"/>
</dbReference>
<dbReference type="OrthoDB" id="20783at2759"/>
<protein>
    <recommendedName>
        <fullName evidence="3">PIPK domain-containing protein</fullName>
    </recommendedName>
</protein>